<gene>
    <name evidence="1" type="ORF">DPMN_148311</name>
</gene>
<name>A0A9D4FC91_DREPO</name>
<evidence type="ECO:0000313" key="1">
    <source>
        <dbReference type="EMBL" id="KAH3794773.1"/>
    </source>
</evidence>
<dbReference type="Proteomes" id="UP000828390">
    <property type="component" value="Unassembled WGS sequence"/>
</dbReference>
<comment type="caution">
    <text evidence="1">The sequence shown here is derived from an EMBL/GenBank/DDBJ whole genome shotgun (WGS) entry which is preliminary data.</text>
</comment>
<organism evidence="1 2">
    <name type="scientific">Dreissena polymorpha</name>
    <name type="common">Zebra mussel</name>
    <name type="synonym">Mytilus polymorpha</name>
    <dbReference type="NCBI Taxonomy" id="45954"/>
    <lineage>
        <taxon>Eukaryota</taxon>
        <taxon>Metazoa</taxon>
        <taxon>Spiralia</taxon>
        <taxon>Lophotrochozoa</taxon>
        <taxon>Mollusca</taxon>
        <taxon>Bivalvia</taxon>
        <taxon>Autobranchia</taxon>
        <taxon>Heteroconchia</taxon>
        <taxon>Euheterodonta</taxon>
        <taxon>Imparidentia</taxon>
        <taxon>Neoheterodontei</taxon>
        <taxon>Myida</taxon>
        <taxon>Dreissenoidea</taxon>
        <taxon>Dreissenidae</taxon>
        <taxon>Dreissena</taxon>
    </lineage>
</organism>
<evidence type="ECO:0000313" key="2">
    <source>
        <dbReference type="Proteomes" id="UP000828390"/>
    </source>
</evidence>
<sequence length="69" mass="8057">MQPRPLDSPHRYPFISWMERNQHGINVLLTQLPWSERDSNQSPRSAYNHETTVPHNANVRESVINVGSY</sequence>
<protein>
    <submittedName>
        <fullName evidence="1">Uncharacterized protein</fullName>
    </submittedName>
</protein>
<dbReference type="EMBL" id="JAIWYP010000007">
    <property type="protein sequence ID" value="KAH3794773.1"/>
    <property type="molecule type" value="Genomic_DNA"/>
</dbReference>
<dbReference type="AlphaFoldDB" id="A0A9D4FC91"/>
<proteinExistence type="predicted"/>
<accession>A0A9D4FC91</accession>
<reference evidence="1" key="1">
    <citation type="journal article" date="2019" name="bioRxiv">
        <title>The Genome of the Zebra Mussel, Dreissena polymorpha: A Resource for Invasive Species Research.</title>
        <authorList>
            <person name="McCartney M.A."/>
            <person name="Auch B."/>
            <person name="Kono T."/>
            <person name="Mallez S."/>
            <person name="Zhang Y."/>
            <person name="Obille A."/>
            <person name="Becker A."/>
            <person name="Abrahante J.E."/>
            <person name="Garbe J."/>
            <person name="Badalamenti J.P."/>
            <person name="Herman A."/>
            <person name="Mangelson H."/>
            <person name="Liachko I."/>
            <person name="Sullivan S."/>
            <person name="Sone E.D."/>
            <person name="Koren S."/>
            <person name="Silverstein K.A.T."/>
            <person name="Beckman K.B."/>
            <person name="Gohl D.M."/>
        </authorList>
    </citation>
    <scope>NUCLEOTIDE SEQUENCE</scope>
    <source>
        <strain evidence="1">Duluth1</strain>
        <tissue evidence="1">Whole animal</tissue>
    </source>
</reference>
<keyword evidence="2" id="KW-1185">Reference proteome</keyword>
<reference evidence="1" key="2">
    <citation type="submission" date="2020-11" db="EMBL/GenBank/DDBJ databases">
        <authorList>
            <person name="McCartney M.A."/>
            <person name="Auch B."/>
            <person name="Kono T."/>
            <person name="Mallez S."/>
            <person name="Becker A."/>
            <person name="Gohl D.M."/>
            <person name="Silverstein K.A.T."/>
            <person name="Koren S."/>
            <person name="Bechman K.B."/>
            <person name="Herman A."/>
            <person name="Abrahante J.E."/>
            <person name="Garbe J."/>
        </authorList>
    </citation>
    <scope>NUCLEOTIDE SEQUENCE</scope>
    <source>
        <strain evidence="1">Duluth1</strain>
        <tissue evidence="1">Whole animal</tissue>
    </source>
</reference>